<feature type="transmembrane region" description="Helical" evidence="1">
    <location>
        <begin position="234"/>
        <end position="252"/>
    </location>
</feature>
<gene>
    <name evidence="2" type="ORF">JR316_005614</name>
</gene>
<feature type="transmembrane region" description="Helical" evidence="1">
    <location>
        <begin position="190"/>
        <end position="213"/>
    </location>
</feature>
<keyword evidence="1" id="KW-0812">Transmembrane</keyword>
<organism evidence="2">
    <name type="scientific">Psilocybe cubensis</name>
    <name type="common">Psychedelic mushroom</name>
    <name type="synonym">Stropharia cubensis</name>
    <dbReference type="NCBI Taxonomy" id="181762"/>
    <lineage>
        <taxon>Eukaryota</taxon>
        <taxon>Fungi</taxon>
        <taxon>Dikarya</taxon>
        <taxon>Basidiomycota</taxon>
        <taxon>Agaricomycotina</taxon>
        <taxon>Agaricomycetes</taxon>
        <taxon>Agaricomycetidae</taxon>
        <taxon>Agaricales</taxon>
        <taxon>Agaricineae</taxon>
        <taxon>Strophariaceae</taxon>
        <taxon>Psilocybe</taxon>
    </lineage>
</organism>
<keyword evidence="1" id="KW-0472">Membrane</keyword>
<feature type="transmembrane region" description="Helical" evidence="1">
    <location>
        <begin position="27"/>
        <end position="49"/>
    </location>
</feature>
<feature type="transmembrane region" description="Helical" evidence="1">
    <location>
        <begin position="100"/>
        <end position="121"/>
    </location>
</feature>
<sequence length="328" mass="35997">MINGTSITNSNTNGLPVNIVRGTHSQLVLFLVLNMWPSHFGLLVLIGIVVFSKKVKRHPTFVNLCVAFIIAGLSSSLLVYAGRTTGPEPSRMLCLFQASLLYGMPGLTSTAAFMLVLQMFFTVRASSRGLSNNDEDHFFRLWGMLAAPYLAWLISIIATAAVGAANPQHVSRNRRFFYCSVESLPLTNTLTVAAAIILFGSLVAVVWTMTILYKRMYGSGRENSGFTLDLNLPIRVMCFAVYIIVAMSLSLLSVTSPSSPAPDLVIASAATVVILIFGTQKDILGVIVFWRRPAPLENQIRVDLKVEFEREADIPPKVPEKDYPTTHV</sequence>
<protein>
    <submittedName>
        <fullName evidence="2">Uncharacterized protein</fullName>
    </submittedName>
</protein>
<comment type="caution">
    <text evidence="2">The sequence shown here is derived from an EMBL/GenBank/DDBJ whole genome shotgun (WGS) entry which is preliminary data.</text>
</comment>
<reference evidence="2" key="1">
    <citation type="submission" date="2021-02" db="EMBL/GenBank/DDBJ databases">
        <title>Psilocybe cubensis genome.</title>
        <authorList>
            <person name="Mckernan K.J."/>
            <person name="Crawford S."/>
            <person name="Trippe A."/>
            <person name="Kane L.T."/>
            <person name="Mclaughlin S."/>
        </authorList>
    </citation>
    <scope>NUCLEOTIDE SEQUENCE [LARGE SCALE GENOMIC DNA]</scope>
    <source>
        <strain evidence="2">MGC-MH-2018</strain>
    </source>
</reference>
<keyword evidence="1" id="KW-1133">Transmembrane helix</keyword>
<proteinExistence type="predicted"/>
<name>A0A8H7XY40_PSICU</name>
<feature type="transmembrane region" description="Helical" evidence="1">
    <location>
        <begin position="61"/>
        <end position="80"/>
    </location>
</feature>
<dbReference type="AlphaFoldDB" id="A0A8H7XY40"/>
<feature type="transmembrane region" description="Helical" evidence="1">
    <location>
        <begin position="264"/>
        <end position="290"/>
    </location>
</feature>
<dbReference type="EMBL" id="JAFIQS010000005">
    <property type="protein sequence ID" value="KAG5169058.1"/>
    <property type="molecule type" value="Genomic_DNA"/>
</dbReference>
<accession>A0A8H7XY40</accession>
<evidence type="ECO:0000256" key="1">
    <source>
        <dbReference type="SAM" id="Phobius"/>
    </source>
</evidence>
<evidence type="ECO:0000313" key="2">
    <source>
        <dbReference type="EMBL" id="KAG5169058.1"/>
    </source>
</evidence>
<feature type="transmembrane region" description="Helical" evidence="1">
    <location>
        <begin position="141"/>
        <end position="165"/>
    </location>
</feature>